<dbReference type="RefSeq" id="XP_014260928.1">
    <property type="nucleotide sequence ID" value="XM_014405442.1"/>
</dbReference>
<keyword evidence="3" id="KW-1185">Reference proteome</keyword>
<dbReference type="GeneID" id="106673353"/>
<feature type="compositionally biased region" description="Polar residues" evidence="1">
    <location>
        <begin position="1"/>
        <end position="17"/>
    </location>
</feature>
<evidence type="ECO:0000313" key="3">
    <source>
        <dbReference type="Proteomes" id="UP000494040"/>
    </source>
</evidence>
<dbReference type="KEGG" id="clec:106673353"/>
<feature type="compositionally biased region" description="Basic and acidic residues" evidence="1">
    <location>
        <begin position="81"/>
        <end position="106"/>
    </location>
</feature>
<protein>
    <submittedName>
        <fullName evidence="2">Uncharacterized protein</fullName>
    </submittedName>
</protein>
<proteinExistence type="predicted"/>
<dbReference type="EnsemblMetazoa" id="XM_014405442.1">
    <property type="protein sequence ID" value="XP_014260928.1"/>
    <property type="gene ID" value="LOC106673353"/>
</dbReference>
<feature type="region of interest" description="Disordered" evidence="1">
    <location>
        <begin position="1"/>
        <end position="26"/>
    </location>
</feature>
<feature type="region of interest" description="Disordered" evidence="1">
    <location>
        <begin position="184"/>
        <end position="203"/>
    </location>
</feature>
<name>A0A8I6SAD0_CIMLE</name>
<sequence>MSSSDCFRDSLPQSSGSKGAGDAEEESVGIDTFYDGFFEDSSAASGNEAVDLEAEFSSNDSNSDLDTKTNEHLSNPQNSGDFKKKSFKDDEDNHKKLTSRIKEYMRKMRSQLADGAHGGNTSVGDNPMNLRDKESILKKYNYKNSLKQVENLSFLDMHDSSDSSLECRYRSDFDARTNRFEKLRSISSTKSMPPKRNKLENSNIPKEQYFPEYADLEEKLIELKNAGILDSPDQNNEQLLRVKKKVAEWMKGENAKTESFKEKIRTNRKSSLRHNTNAVDEVDKEPTKLSKAEKLLSDTVNSLSPLKYRDSLNKKREGILQLLRDDTCSMHSKPKVQALNKLVLTDNKSAKKHGFSSKLLQNISGLKQKVDSEMPKLTPKKSILKKPTKSTAH</sequence>
<dbReference type="Proteomes" id="UP000494040">
    <property type="component" value="Unassembled WGS sequence"/>
</dbReference>
<dbReference type="EnsemblMetazoa" id="XM_014405443.2">
    <property type="protein sequence ID" value="XP_014260929.1"/>
    <property type="gene ID" value="LOC106673353"/>
</dbReference>
<accession>A0A8I6SAD0</accession>
<feature type="region of interest" description="Disordered" evidence="1">
    <location>
        <begin position="48"/>
        <end position="129"/>
    </location>
</feature>
<dbReference type="RefSeq" id="XP_014260929.1">
    <property type="nucleotide sequence ID" value="XM_014405443.2"/>
</dbReference>
<dbReference type="AlphaFoldDB" id="A0A8I6SAD0"/>
<reference evidence="2" key="1">
    <citation type="submission" date="2022-01" db="UniProtKB">
        <authorList>
            <consortium name="EnsemblMetazoa"/>
        </authorList>
    </citation>
    <scope>IDENTIFICATION</scope>
</reference>
<organism evidence="2 3">
    <name type="scientific">Cimex lectularius</name>
    <name type="common">Bed bug</name>
    <name type="synonym">Acanthia lectularia</name>
    <dbReference type="NCBI Taxonomy" id="79782"/>
    <lineage>
        <taxon>Eukaryota</taxon>
        <taxon>Metazoa</taxon>
        <taxon>Ecdysozoa</taxon>
        <taxon>Arthropoda</taxon>
        <taxon>Hexapoda</taxon>
        <taxon>Insecta</taxon>
        <taxon>Pterygota</taxon>
        <taxon>Neoptera</taxon>
        <taxon>Paraneoptera</taxon>
        <taxon>Hemiptera</taxon>
        <taxon>Heteroptera</taxon>
        <taxon>Panheteroptera</taxon>
        <taxon>Cimicomorpha</taxon>
        <taxon>Cimicidae</taxon>
        <taxon>Cimex</taxon>
    </lineage>
</organism>
<evidence type="ECO:0000313" key="2">
    <source>
        <dbReference type="EnsemblMetazoa" id="XP_014260928.1"/>
    </source>
</evidence>
<feature type="compositionally biased region" description="Basic residues" evidence="1">
    <location>
        <begin position="378"/>
        <end position="393"/>
    </location>
</feature>
<feature type="region of interest" description="Disordered" evidence="1">
    <location>
        <begin position="366"/>
        <end position="393"/>
    </location>
</feature>
<evidence type="ECO:0000256" key="1">
    <source>
        <dbReference type="SAM" id="MobiDB-lite"/>
    </source>
</evidence>